<dbReference type="AlphaFoldDB" id="A0A2K3KJX4"/>
<name>A0A2K3KJX4_TRIPR</name>
<accession>A0A2K3KJX4</accession>
<comment type="caution">
    <text evidence="1">The sequence shown here is derived from an EMBL/GenBank/DDBJ whole genome shotgun (WGS) entry which is preliminary data.</text>
</comment>
<organism evidence="1 2">
    <name type="scientific">Trifolium pratense</name>
    <name type="common">Red clover</name>
    <dbReference type="NCBI Taxonomy" id="57577"/>
    <lineage>
        <taxon>Eukaryota</taxon>
        <taxon>Viridiplantae</taxon>
        <taxon>Streptophyta</taxon>
        <taxon>Embryophyta</taxon>
        <taxon>Tracheophyta</taxon>
        <taxon>Spermatophyta</taxon>
        <taxon>Magnoliopsida</taxon>
        <taxon>eudicotyledons</taxon>
        <taxon>Gunneridae</taxon>
        <taxon>Pentapetalae</taxon>
        <taxon>rosids</taxon>
        <taxon>fabids</taxon>
        <taxon>Fabales</taxon>
        <taxon>Fabaceae</taxon>
        <taxon>Papilionoideae</taxon>
        <taxon>50 kb inversion clade</taxon>
        <taxon>NPAAA clade</taxon>
        <taxon>Hologalegina</taxon>
        <taxon>IRL clade</taxon>
        <taxon>Trifolieae</taxon>
        <taxon>Trifolium</taxon>
    </lineage>
</organism>
<protein>
    <submittedName>
        <fullName evidence="1">Uncharacterized protein</fullName>
    </submittedName>
</protein>
<dbReference type="Proteomes" id="UP000236291">
    <property type="component" value="Unassembled WGS sequence"/>
</dbReference>
<evidence type="ECO:0000313" key="1">
    <source>
        <dbReference type="EMBL" id="PNX66559.1"/>
    </source>
</evidence>
<reference evidence="1 2" key="1">
    <citation type="journal article" date="2014" name="Am. J. Bot.">
        <title>Genome assembly and annotation for red clover (Trifolium pratense; Fabaceae).</title>
        <authorList>
            <person name="Istvanek J."/>
            <person name="Jaros M."/>
            <person name="Krenek A."/>
            <person name="Repkova J."/>
        </authorList>
    </citation>
    <scope>NUCLEOTIDE SEQUENCE [LARGE SCALE GENOMIC DNA]</scope>
    <source>
        <strain evidence="2">cv. Tatra</strain>
        <tissue evidence="1">Young leaves</tissue>
    </source>
</reference>
<proteinExistence type="predicted"/>
<gene>
    <name evidence="1" type="ORF">L195_g063109</name>
</gene>
<feature type="non-terminal residue" evidence="1">
    <location>
        <position position="35"/>
    </location>
</feature>
<dbReference type="EMBL" id="ASHM01195424">
    <property type="protein sequence ID" value="PNX66559.1"/>
    <property type="molecule type" value="Genomic_DNA"/>
</dbReference>
<reference evidence="1 2" key="2">
    <citation type="journal article" date="2017" name="Front. Plant Sci.">
        <title>Gene Classification and Mining of Molecular Markers Useful in Red Clover (Trifolium pratense) Breeding.</title>
        <authorList>
            <person name="Istvanek J."/>
            <person name="Dluhosova J."/>
            <person name="Dluhos P."/>
            <person name="Patkova L."/>
            <person name="Nedelnik J."/>
            <person name="Repkova J."/>
        </authorList>
    </citation>
    <scope>NUCLEOTIDE SEQUENCE [LARGE SCALE GENOMIC DNA]</scope>
    <source>
        <strain evidence="2">cv. Tatra</strain>
        <tissue evidence="1">Young leaves</tissue>
    </source>
</reference>
<evidence type="ECO:0000313" key="2">
    <source>
        <dbReference type="Proteomes" id="UP000236291"/>
    </source>
</evidence>
<sequence>MRISEGGLLSFRKILKRVGPVAYEIALPPNLANLH</sequence>